<reference evidence="1" key="1">
    <citation type="submission" date="2017-12" db="EMBL/GenBank/DDBJ databases">
        <title>Insights into the successfully spreading KPC-encoding IncII plasmids.</title>
        <authorList>
            <person name="Brandt C."/>
            <person name="Pletz M.W."/>
            <person name="Makarewicz O."/>
        </authorList>
    </citation>
    <scope>NUCLEOTIDE SEQUENCE</scope>
    <source>
        <strain evidence="1">St015788/2</strain>
        <plasmid evidence="1">pUJ-84KPC</plasmid>
    </source>
</reference>
<name>A0A2P1BPS7_KLEPN</name>
<accession>A0A2P1BPS7</accession>
<organism evidence="1">
    <name type="scientific">Klebsiella pneumoniae</name>
    <dbReference type="NCBI Taxonomy" id="573"/>
    <lineage>
        <taxon>Bacteria</taxon>
        <taxon>Pseudomonadati</taxon>
        <taxon>Pseudomonadota</taxon>
        <taxon>Gammaproteobacteria</taxon>
        <taxon>Enterobacterales</taxon>
        <taxon>Enterobacteriaceae</taxon>
        <taxon>Klebsiella/Raoultella group</taxon>
        <taxon>Klebsiella</taxon>
        <taxon>Klebsiella pneumoniae complex</taxon>
    </lineage>
</organism>
<geneLocation type="plasmid" evidence="1">
    <name>pUJ-84KPC</name>
</geneLocation>
<evidence type="ECO:0000313" key="1">
    <source>
        <dbReference type="EMBL" id="AVI43740.1"/>
    </source>
</evidence>
<dbReference type="EMBL" id="MG700550">
    <property type="protein sequence ID" value="AVI43740.1"/>
    <property type="molecule type" value="Genomic_DNA"/>
</dbReference>
<keyword evidence="1" id="KW-0614">Plasmid</keyword>
<sequence>MLSPSDYIIIPCFCYELCIRNVLFSGFQMRGVRNYQAVGLWFCLLSDTQAAWCT</sequence>
<dbReference type="AlphaFoldDB" id="A0A2P1BPS7"/>
<proteinExistence type="predicted"/>
<protein>
    <submittedName>
        <fullName evidence="1">Uncharacterized protein</fullName>
    </submittedName>
</protein>